<dbReference type="OMA" id="DEYDCIF"/>
<dbReference type="Pfam" id="PF17119">
    <property type="entry name" value="MMU163"/>
    <property type="match status" value="1"/>
</dbReference>
<evidence type="ECO:0000313" key="1">
    <source>
        <dbReference type="EMBL" id="EQC53042.1"/>
    </source>
</evidence>
<sequence>MIIVKSLGLRSFYCRSNLWKSFRWGRCAAIHQGPVDEGFIARGRTIDLILQEFPYSLQKSLPHEILHRDIQLSIFPHSHSIPVIHGVKKYEFFFLSVKWLVNILFGNHNQQVLQLLSSEVNQLSRTAARLTIKFEWDITAETCWCGICHYDVDNEGLLFRHTLENVEMANLKEDRFSLSSPPTFPMSKFRE</sequence>
<name>T0S156_SCHJY</name>
<gene>
    <name evidence="2" type="primary">mug163</name>
    <name evidence="1" type="ORF">SJAG_06256</name>
</gene>
<dbReference type="VEuPathDB" id="FungiDB:SJAG_06256"/>
<evidence type="ECO:0000313" key="2">
    <source>
        <dbReference type="JaponicusDB" id="SJAG_06256"/>
    </source>
</evidence>
<dbReference type="RefSeq" id="XP_011049006.1">
    <property type="nucleotide sequence ID" value="XM_011050704.1"/>
</dbReference>
<dbReference type="InterPro" id="IPR031342">
    <property type="entry name" value="Mug163-like"/>
</dbReference>
<accession>T0S156</accession>
<evidence type="ECO:0000313" key="3">
    <source>
        <dbReference type="Proteomes" id="UP000001744"/>
    </source>
</evidence>
<dbReference type="STRING" id="402676.T0S156"/>
<reference evidence="1 3" key="1">
    <citation type="journal article" date="2011" name="Science">
        <title>Comparative functional genomics of the fission yeasts.</title>
        <authorList>
            <person name="Rhind N."/>
            <person name="Chen Z."/>
            <person name="Yassour M."/>
            <person name="Thompson D.A."/>
            <person name="Haas B.J."/>
            <person name="Habib N."/>
            <person name="Wapinski I."/>
            <person name="Roy S."/>
            <person name="Lin M.F."/>
            <person name="Heiman D.I."/>
            <person name="Young S.K."/>
            <person name="Furuya K."/>
            <person name="Guo Y."/>
            <person name="Pidoux A."/>
            <person name="Chen H.M."/>
            <person name="Robbertse B."/>
            <person name="Goldberg J.M."/>
            <person name="Aoki K."/>
            <person name="Bayne E.H."/>
            <person name="Berlin A.M."/>
            <person name="Desjardins C.A."/>
            <person name="Dobbs E."/>
            <person name="Dukaj L."/>
            <person name="Fan L."/>
            <person name="FitzGerald M.G."/>
            <person name="French C."/>
            <person name="Gujja S."/>
            <person name="Hansen K."/>
            <person name="Keifenheim D."/>
            <person name="Levin J.Z."/>
            <person name="Mosher R.A."/>
            <person name="Mueller C.A."/>
            <person name="Pfiffner J."/>
            <person name="Priest M."/>
            <person name="Russ C."/>
            <person name="Smialowska A."/>
            <person name="Swoboda P."/>
            <person name="Sykes S.M."/>
            <person name="Vaughn M."/>
            <person name="Vengrova S."/>
            <person name="Yoder R."/>
            <person name="Zeng Q."/>
            <person name="Allshire R."/>
            <person name="Baulcombe D."/>
            <person name="Birren B.W."/>
            <person name="Brown W."/>
            <person name="Ekwall K."/>
            <person name="Kellis M."/>
            <person name="Leatherwood J."/>
            <person name="Levin H."/>
            <person name="Margalit H."/>
            <person name="Martienssen R."/>
            <person name="Nieduszynski C.A."/>
            <person name="Spatafora J.W."/>
            <person name="Friedman N."/>
            <person name="Dalgaard J.Z."/>
            <person name="Baumann P."/>
            <person name="Niki H."/>
            <person name="Regev A."/>
            <person name="Nusbaum C."/>
        </authorList>
    </citation>
    <scope>NUCLEOTIDE SEQUENCE [LARGE SCALE GENOMIC DNA]</scope>
    <source>
        <strain evidence="3">yFS275 / FY16936</strain>
    </source>
</reference>
<dbReference type="HOGENOM" id="CLU_1422180_0_0_1"/>
<proteinExistence type="predicted"/>
<dbReference type="GeneID" id="22831119"/>
<dbReference type="Proteomes" id="UP000001744">
    <property type="component" value="Unassembled WGS sequence"/>
</dbReference>
<organism evidence="1 3">
    <name type="scientific">Schizosaccharomyces japonicus (strain yFS275 / FY16936)</name>
    <name type="common">Fission yeast</name>
    <dbReference type="NCBI Taxonomy" id="402676"/>
    <lineage>
        <taxon>Eukaryota</taxon>
        <taxon>Fungi</taxon>
        <taxon>Dikarya</taxon>
        <taxon>Ascomycota</taxon>
        <taxon>Taphrinomycotina</taxon>
        <taxon>Schizosaccharomycetes</taxon>
        <taxon>Schizosaccharomycetales</taxon>
        <taxon>Schizosaccharomycetaceae</taxon>
        <taxon>Schizosaccharomyces</taxon>
    </lineage>
</organism>
<dbReference type="EMBL" id="KE651167">
    <property type="protein sequence ID" value="EQC53042.1"/>
    <property type="molecule type" value="Genomic_DNA"/>
</dbReference>
<dbReference type="AlphaFoldDB" id="T0S156"/>
<keyword evidence="3" id="KW-1185">Reference proteome</keyword>
<protein>
    <submittedName>
        <fullName evidence="1">Uncharacterized protein</fullName>
    </submittedName>
</protein>
<dbReference type="JaponicusDB" id="SJAG_06256">
    <property type="gene designation" value="mug163"/>
</dbReference>